<protein>
    <submittedName>
        <fullName evidence="2">EIF2a-like PKR inhibitor</fullName>
    </submittedName>
</protein>
<dbReference type="KEGG" id="vg:3346312"/>
<reference evidence="2 3" key="1">
    <citation type="journal article" date="2005" name="J. Virol.">
        <title>Genome of deerpox virus.</title>
        <authorList>
            <person name="Afonso C.L."/>
            <person name="Delhon G."/>
            <person name="Tulman E.R."/>
            <person name="Lu Z."/>
            <person name="Zsak A."/>
            <person name="Becerra V.M."/>
            <person name="Zsak L."/>
            <person name="Kutish G.F."/>
            <person name="Rock D.L."/>
        </authorList>
    </citation>
    <scope>NUCLEOTIDE SEQUENCE [LARGE SCALE GENOMIC DNA]</scope>
    <source>
        <strain evidence="3">Mule deer/United States/W-848-83/1983</strain>
    </source>
</reference>
<dbReference type="InterPro" id="IPR003029">
    <property type="entry name" value="S1_domain"/>
</dbReference>
<dbReference type="SUPFAM" id="SSF50249">
    <property type="entry name" value="Nucleic acid-binding proteins"/>
    <property type="match status" value="1"/>
</dbReference>
<organismHost>
    <name type="scientific">Odocoileus hemionus</name>
    <name type="common">Mule deer</name>
    <name type="synonym">Cervus hemionus</name>
    <dbReference type="NCBI Taxonomy" id="9872"/>
</organismHost>
<dbReference type="Gene3D" id="2.40.50.140">
    <property type="entry name" value="Nucleic acid-binding proteins"/>
    <property type="match status" value="1"/>
</dbReference>
<dbReference type="PIRSF" id="PIRSF003760">
    <property type="entry name" value="VAC_K3L_Serpin_prd"/>
    <property type="match status" value="1"/>
</dbReference>
<dbReference type="RefSeq" id="YP_227397.1">
    <property type="nucleotide sequence ID" value="NC_006966.1"/>
</dbReference>
<dbReference type="InterPro" id="IPR016397">
    <property type="entry name" value="K3-like_poxvir"/>
</dbReference>
<gene>
    <name evidence="2" type="ORF">DpV83gp020</name>
</gene>
<dbReference type="GeneID" id="3346312"/>
<organism evidence="2 3">
    <name type="scientific">Deerpox virus (strain Mule deer/United States/W-848-83/1983)</name>
    <name type="common">DPV</name>
    <dbReference type="NCBI Taxonomy" id="305674"/>
    <lineage>
        <taxon>Viruses</taxon>
        <taxon>Varidnaviria</taxon>
        <taxon>Bamfordvirae</taxon>
        <taxon>Nucleocytoviricota</taxon>
        <taxon>Pokkesviricetes</taxon>
        <taxon>Chitovirales</taxon>
        <taxon>Poxviridae</taxon>
        <taxon>Chordopoxvirinae</taxon>
        <taxon>Cervidpoxvirus</taxon>
        <taxon>Cervidpoxvirus muledeerpox</taxon>
        <taxon>Mule deerpox virus</taxon>
    </lineage>
</organism>
<dbReference type="OrthoDB" id="29079at10239"/>
<dbReference type="GO" id="GO:0003676">
    <property type="term" value="F:nucleic acid binding"/>
    <property type="evidence" value="ECO:0007669"/>
    <property type="project" value="InterPro"/>
</dbReference>
<dbReference type="Proteomes" id="UP000000866">
    <property type="component" value="Segment"/>
</dbReference>
<sequence>MSRKSDLAFCYVFPEIDELTKGIVILKNGELYVKLIDYGLDGFIVDYWNVNQERFEKIRKKLVGKVIKVKVIRTDKVKGYIDVRKVTSI</sequence>
<dbReference type="EMBL" id="AY689436">
    <property type="protein sequence ID" value="ABI99177.1"/>
    <property type="molecule type" value="Genomic_DNA"/>
</dbReference>
<keyword evidence="3" id="KW-1185">Reference proteome</keyword>
<dbReference type="InterPro" id="IPR012340">
    <property type="entry name" value="NA-bd_OB-fold"/>
</dbReference>
<evidence type="ECO:0000259" key="1">
    <source>
        <dbReference type="Pfam" id="PF00575"/>
    </source>
</evidence>
<name>Q08FY0_DPV83</name>
<evidence type="ECO:0000313" key="2">
    <source>
        <dbReference type="EMBL" id="ABI99177.1"/>
    </source>
</evidence>
<dbReference type="Pfam" id="PF00575">
    <property type="entry name" value="S1"/>
    <property type="match status" value="1"/>
</dbReference>
<feature type="domain" description="S1 motif" evidence="1">
    <location>
        <begin position="14"/>
        <end position="83"/>
    </location>
</feature>
<dbReference type="GO" id="GO:0030414">
    <property type="term" value="F:peptidase inhibitor activity"/>
    <property type="evidence" value="ECO:0007669"/>
    <property type="project" value="InterPro"/>
</dbReference>
<evidence type="ECO:0000313" key="3">
    <source>
        <dbReference type="Proteomes" id="UP000000866"/>
    </source>
</evidence>
<accession>Q08FY0</accession>
<proteinExistence type="predicted"/>